<comment type="caution">
    <text evidence="4">The sequence shown here is derived from an EMBL/GenBank/DDBJ whole genome shotgun (WGS) entry which is preliminary data.</text>
</comment>
<proteinExistence type="predicted"/>
<evidence type="ECO:0000259" key="3">
    <source>
        <dbReference type="Pfam" id="PF24883"/>
    </source>
</evidence>
<dbReference type="InterPro" id="IPR027417">
    <property type="entry name" value="P-loop_NTPase"/>
</dbReference>
<feature type="region of interest" description="Disordered" evidence="2">
    <location>
        <begin position="883"/>
        <end position="903"/>
    </location>
</feature>
<accession>A0A9P7HEP6</accession>
<evidence type="ECO:0000256" key="2">
    <source>
        <dbReference type="SAM" id="MobiDB-lite"/>
    </source>
</evidence>
<feature type="domain" description="Nephrocystin 3-like N-terminal" evidence="3">
    <location>
        <begin position="41"/>
        <end position="211"/>
    </location>
</feature>
<dbReference type="SUPFAM" id="SSF52540">
    <property type="entry name" value="P-loop containing nucleoside triphosphate hydrolases"/>
    <property type="match status" value="1"/>
</dbReference>
<keyword evidence="5" id="KW-1185">Reference proteome</keyword>
<evidence type="ECO:0000313" key="4">
    <source>
        <dbReference type="EMBL" id="KAG5663417.1"/>
    </source>
</evidence>
<gene>
    <name evidence="4" type="ORF">KAF25_001353</name>
</gene>
<feature type="compositionally biased region" description="Acidic residues" evidence="2">
    <location>
        <begin position="799"/>
        <end position="811"/>
    </location>
</feature>
<dbReference type="PANTHER" id="PTHR10039">
    <property type="entry name" value="AMELOGENIN"/>
    <property type="match status" value="1"/>
</dbReference>
<reference evidence="4" key="1">
    <citation type="submission" date="2021-04" db="EMBL/GenBank/DDBJ databases">
        <title>Draft genome of Fusarium avenaceum strain F156N33, isolated from an atmospheric sample in Virginia.</title>
        <authorList>
            <person name="Yang S."/>
            <person name="Vinatzer B.A."/>
            <person name="Coleman J."/>
        </authorList>
    </citation>
    <scope>NUCLEOTIDE SEQUENCE</scope>
    <source>
        <strain evidence="4">F156N33</strain>
    </source>
</reference>
<evidence type="ECO:0000256" key="1">
    <source>
        <dbReference type="ARBA" id="ARBA00022737"/>
    </source>
</evidence>
<name>A0A9P7HEP6_9HYPO</name>
<protein>
    <recommendedName>
        <fullName evidence="3">Nephrocystin 3-like N-terminal domain-containing protein</fullName>
    </recommendedName>
</protein>
<dbReference type="PANTHER" id="PTHR10039:SF14">
    <property type="entry name" value="NACHT DOMAIN-CONTAINING PROTEIN"/>
    <property type="match status" value="1"/>
</dbReference>
<keyword evidence="1" id="KW-0677">Repeat</keyword>
<evidence type="ECO:0000313" key="5">
    <source>
        <dbReference type="Proteomes" id="UP000782241"/>
    </source>
</evidence>
<dbReference type="Proteomes" id="UP000782241">
    <property type="component" value="Unassembled WGS sequence"/>
</dbReference>
<sequence length="1328" mass="151943">MLTGKKWAAVDEWLRRGCLDPHQMSSNAEYKHRHEVPILEGTGTWLIDSPSFQEWAEPNSATKILWLHGNAGYGKSVLCVQAIQKLEKRFTSWFGNPADAAVHFYDSNDEQENPCAIYRNIASKLFRQKYLIDDEISDALHHFAGMDLNDTMLKEFIKVVVGELETAYIFIDGVDEVFHHRDQRQMALGTLSFFLSLTKNGKSDVKLWCSSQPREQIRQLLTNHEFGKSLAETELDNTEDIAKFLLNKMGNLSDSELKLRKMLSLWEMPKTIQGNFLFAAVLTEAIVEAASGSELDELLSSLPKTFEEYLRKKIRCIKPENYGTFSKIMSCLIYAKRPLSFGELREAMGEDELDLYRIQEQCAPFVHIETNSQATTSQPICGIYHSSVRRFIEDNPDIVQSEAGQDSDSDVTISRRILATATLDYLRQSRYRNLLRVKENEGSRSITTRDGSNIESHHLLVYSAKYWAKHVDELQDLEHARVKDEIYKEIDDFVKSKNFETCLQVQSLFVQGRFNQWYTYNDRKVYYSTSMDVKNAGNNFTRNLPSFFTKYGSGKSLHKQYQDAIIEWGYFLRSFSPYDCQFPGQLDKCLWSTLGSANFMNRIESQLKGYALEVKGDKEFSSLSRGNLMPSSVQCGQYGRVISAVYLTEWKHAQVSDLQVEVHSWIMKSSGSRYKLQKKFSTLECEIGDLQLYTQALKFHQTGRPTSTAMTLDNYVLRIGSNIYVRDERDDFELVEFIDSRIEYIEDIFSSGTRIAVVYRRGMTVMDNRENHCGLEIEQDQSRAISQPLSSKRSTDSSSESDDDTSSDEDDIEKREEMGSISDLQVATGENDDIELDTQPSNSARESQSDGSTTQDSDELVDDDIWNDWWDIDEGLDKHSQISAEEMSDASSGVSEEHREAEAGVDAMSIESGYFGDHLSQDNASLGSLKSEIPLELWGDGSSVSERSDEESEHSIWDEPSERRLCDRRELLIFEVGRSTERPHVLFRYASQWGGRLFNSPPAIHPTHPLAVWPMGRNEILFANFTTPSDKTYFIRTLGCGSKDMCHISVQPRFSSCGQFLHIACLDGDTGGGNATDPERKGIKAIRSIHLRVFTYRLSQRRLVRSPPRLVYRAEVRLDCYKLGDMVDNMNRLSASPLPYALTWTEEHVYATKSSKTLCVYRLPLFRKVEERELEEPKEWSERDSEPGPEIEPNKTQVAFMNTCWIYLPNSADRRTVRFFPVVVDDSESMEGNAKTGSARKSTKRERKKYEATVVIEPEDRVTSEVSVPYTGPAQVIHLTADQLGPWKRVESSGIQQRSLYRWKGGQLQARYERFDNSNDCDIVPYFR</sequence>
<feature type="compositionally biased region" description="Polar residues" evidence="2">
    <location>
        <begin position="782"/>
        <end position="792"/>
    </location>
</feature>
<feature type="region of interest" description="Disordered" evidence="2">
    <location>
        <begin position="775"/>
        <end position="861"/>
    </location>
</feature>
<dbReference type="Pfam" id="PF24883">
    <property type="entry name" value="NPHP3_N"/>
    <property type="match status" value="1"/>
</dbReference>
<dbReference type="InterPro" id="IPR056884">
    <property type="entry name" value="NPHP3-like_N"/>
</dbReference>
<dbReference type="Gene3D" id="3.40.50.300">
    <property type="entry name" value="P-loop containing nucleotide triphosphate hydrolases"/>
    <property type="match status" value="1"/>
</dbReference>
<dbReference type="EMBL" id="JAGPUO010000004">
    <property type="protein sequence ID" value="KAG5663417.1"/>
    <property type="molecule type" value="Genomic_DNA"/>
</dbReference>
<organism evidence="4 5">
    <name type="scientific">Fusarium avenaceum</name>
    <dbReference type="NCBI Taxonomy" id="40199"/>
    <lineage>
        <taxon>Eukaryota</taxon>
        <taxon>Fungi</taxon>
        <taxon>Dikarya</taxon>
        <taxon>Ascomycota</taxon>
        <taxon>Pezizomycotina</taxon>
        <taxon>Sordariomycetes</taxon>
        <taxon>Hypocreomycetidae</taxon>
        <taxon>Hypocreales</taxon>
        <taxon>Nectriaceae</taxon>
        <taxon>Fusarium</taxon>
        <taxon>Fusarium tricinctum species complex</taxon>
    </lineage>
</organism>